<proteinExistence type="predicted"/>
<evidence type="ECO:0000256" key="1">
    <source>
        <dbReference type="SAM" id="MobiDB-lite"/>
    </source>
</evidence>
<feature type="region of interest" description="Disordered" evidence="1">
    <location>
        <begin position="99"/>
        <end position="143"/>
    </location>
</feature>
<dbReference type="EMBL" id="ATMH01004868">
    <property type="protein sequence ID" value="EPY28813.1"/>
    <property type="molecule type" value="Genomic_DNA"/>
</dbReference>
<dbReference type="Proteomes" id="UP000015354">
    <property type="component" value="Unassembled WGS sequence"/>
</dbReference>
<reference evidence="2 4" key="1">
    <citation type="journal article" date="2013" name="PLoS ONE">
        <title>Predicting the Proteins of Angomonas deanei, Strigomonas culicis and Their Respective Endosymbionts Reveals New Aspects of the Trypanosomatidae Family.</title>
        <authorList>
            <person name="Motta M.C."/>
            <person name="Martins A.C."/>
            <person name="de Souza S.S."/>
            <person name="Catta-Preta C.M."/>
            <person name="Silva R."/>
            <person name="Klein C.C."/>
            <person name="de Almeida L.G."/>
            <person name="de Lima Cunha O."/>
            <person name="Ciapina L.P."/>
            <person name="Brocchi M."/>
            <person name="Colabardini A.C."/>
            <person name="de Araujo Lima B."/>
            <person name="Machado C.R."/>
            <person name="de Almeida Soares C.M."/>
            <person name="Probst C.M."/>
            <person name="de Menezes C.B."/>
            <person name="Thompson C.E."/>
            <person name="Bartholomeu D.C."/>
            <person name="Gradia D.F."/>
            <person name="Pavoni D.P."/>
            <person name="Grisard E.C."/>
            <person name="Fantinatti-Garboggini F."/>
            <person name="Marchini F.K."/>
            <person name="Rodrigues-Luiz G.F."/>
            <person name="Wagner G."/>
            <person name="Goldman G.H."/>
            <person name="Fietto J.L."/>
            <person name="Elias M.C."/>
            <person name="Goldman M.H."/>
            <person name="Sagot M.F."/>
            <person name="Pereira M."/>
            <person name="Stoco P.H."/>
            <person name="de Mendonca-Neto R.P."/>
            <person name="Teixeira S.M."/>
            <person name="Maciel T.E."/>
            <person name="de Oliveira Mendes T.A."/>
            <person name="Urmenyi T.P."/>
            <person name="de Souza W."/>
            <person name="Schenkman S."/>
            <person name="de Vasconcelos A.T."/>
        </authorList>
    </citation>
    <scope>NUCLEOTIDE SEQUENCE [LARGE SCALE GENOMIC DNA]</scope>
</reference>
<evidence type="ECO:0000313" key="3">
    <source>
        <dbReference type="EMBL" id="EPY34391.1"/>
    </source>
</evidence>
<sequence length="216" mass="25263">MCVYHVRFSTNRSRTYCFFSSFLPSFFSPFSTDSIQHFFPTALSAMSASDKEAIDETALPVAELRVHVGRCDRLLQHPALLQRLQDRGDSIRERHARFSKELARREASRQERADGQRDTEDAKQRNEQEQLREAAPLSQAEDQRQLVEKYKDRRVPVEDTVRRAYGGSLSEREIQRILADVPTNYFLTYTETVEMQKTAAKEARKEELRRLRMQTE</sequence>
<dbReference type="EMBL" id="ATMH01001608">
    <property type="protein sequence ID" value="EPY34391.1"/>
    <property type="molecule type" value="Genomic_DNA"/>
</dbReference>
<dbReference type="OrthoDB" id="264736at2759"/>
<dbReference type="AlphaFoldDB" id="S9UIM4"/>
<evidence type="ECO:0000313" key="4">
    <source>
        <dbReference type="Proteomes" id="UP000015354"/>
    </source>
</evidence>
<reference evidence="2" key="2">
    <citation type="submission" date="2013-03" db="EMBL/GenBank/DDBJ databases">
        <authorList>
            <person name="Motta M.C.M."/>
            <person name="Martins A.C.A."/>
            <person name="Preta C.M.C.C."/>
            <person name="Silva R."/>
            <person name="de Souza S.S."/>
            <person name="Klein C.C."/>
            <person name="de Almeida L.G.P."/>
            <person name="Cunha O.L."/>
            <person name="Colabardini A.C."/>
            <person name="Lima B.A."/>
            <person name="Machado C.R."/>
            <person name="Soares C.M.A."/>
            <person name="de Menezes C.B.A."/>
            <person name="Bartolomeu D.C."/>
            <person name="Grisard E.C."/>
            <person name="Fantinatti-Garboggini F."/>
            <person name="Rodrigues-Luiz G.F."/>
            <person name="Wagner G."/>
            <person name="Goldman G.H."/>
            <person name="Fietto J.L.R."/>
            <person name="Ciapina L.P."/>
            <person name="Brocchi M."/>
            <person name="Elias M.C."/>
            <person name="Goldman M.H.S."/>
            <person name="Sagot M.-F."/>
            <person name="Pereira M."/>
            <person name="Stoco P.H."/>
            <person name="Teixeira S.M.R."/>
            <person name="de Mendonca-Neto R.P."/>
            <person name="Maciel T.E.F."/>
            <person name="Mendes T.A.O."/>
            <person name="Urmenyi T.P."/>
            <person name="Teixeira M.M.G."/>
            <person name="de Camargo E.F.P."/>
            <person name="de Sousa W."/>
            <person name="Schenkman S."/>
            <person name="de Vasconcelos A.T.R."/>
        </authorList>
    </citation>
    <scope>NUCLEOTIDE SEQUENCE</scope>
</reference>
<protein>
    <submittedName>
        <fullName evidence="2">Uncharacterized protein</fullName>
    </submittedName>
</protein>
<accession>S9UIM4</accession>
<feature type="compositionally biased region" description="Basic and acidic residues" evidence="1">
    <location>
        <begin position="99"/>
        <end position="132"/>
    </location>
</feature>
<gene>
    <name evidence="3" type="ORF">STCU_01608</name>
    <name evidence="2" type="ORF">STCU_04868</name>
</gene>
<keyword evidence="4" id="KW-1185">Reference proteome</keyword>
<comment type="caution">
    <text evidence="2">The sequence shown here is derived from an EMBL/GenBank/DDBJ whole genome shotgun (WGS) entry which is preliminary data.</text>
</comment>
<organism evidence="2 4">
    <name type="scientific">Strigomonas culicis</name>
    <dbReference type="NCBI Taxonomy" id="28005"/>
    <lineage>
        <taxon>Eukaryota</taxon>
        <taxon>Discoba</taxon>
        <taxon>Euglenozoa</taxon>
        <taxon>Kinetoplastea</taxon>
        <taxon>Metakinetoplastina</taxon>
        <taxon>Trypanosomatida</taxon>
        <taxon>Trypanosomatidae</taxon>
        <taxon>Strigomonadinae</taxon>
        <taxon>Strigomonas</taxon>
    </lineage>
</organism>
<name>S9UIM4_9TRYP</name>
<evidence type="ECO:0000313" key="2">
    <source>
        <dbReference type="EMBL" id="EPY28813.1"/>
    </source>
</evidence>